<sequence>MYPRIFGFGKFFADLSTPALKLIAINHNCHVVFDEFGINM</sequence>
<evidence type="ECO:0000313" key="2">
    <source>
        <dbReference type="Proteomes" id="UP000789920"/>
    </source>
</evidence>
<proteinExistence type="predicted"/>
<keyword evidence="2" id="KW-1185">Reference proteome</keyword>
<reference evidence="1" key="1">
    <citation type="submission" date="2021-06" db="EMBL/GenBank/DDBJ databases">
        <authorList>
            <person name="Kallberg Y."/>
            <person name="Tangrot J."/>
            <person name="Rosling A."/>
        </authorList>
    </citation>
    <scope>NUCLEOTIDE SEQUENCE</scope>
    <source>
        <strain evidence="1">MA461A</strain>
    </source>
</reference>
<dbReference type="Proteomes" id="UP000789920">
    <property type="component" value="Unassembled WGS sequence"/>
</dbReference>
<feature type="non-terminal residue" evidence="1">
    <location>
        <position position="40"/>
    </location>
</feature>
<dbReference type="EMBL" id="CAJVQC010061316">
    <property type="protein sequence ID" value="CAG8801647.1"/>
    <property type="molecule type" value="Genomic_DNA"/>
</dbReference>
<gene>
    <name evidence="1" type="ORF">RPERSI_LOCUS21154</name>
</gene>
<organism evidence="1 2">
    <name type="scientific">Racocetra persica</name>
    <dbReference type="NCBI Taxonomy" id="160502"/>
    <lineage>
        <taxon>Eukaryota</taxon>
        <taxon>Fungi</taxon>
        <taxon>Fungi incertae sedis</taxon>
        <taxon>Mucoromycota</taxon>
        <taxon>Glomeromycotina</taxon>
        <taxon>Glomeromycetes</taxon>
        <taxon>Diversisporales</taxon>
        <taxon>Gigasporaceae</taxon>
        <taxon>Racocetra</taxon>
    </lineage>
</organism>
<protein>
    <submittedName>
        <fullName evidence="1">14860_t:CDS:1</fullName>
    </submittedName>
</protein>
<evidence type="ECO:0000313" key="1">
    <source>
        <dbReference type="EMBL" id="CAG8801647.1"/>
    </source>
</evidence>
<name>A0ACA9RP65_9GLOM</name>
<accession>A0ACA9RP65</accession>
<comment type="caution">
    <text evidence="1">The sequence shown here is derived from an EMBL/GenBank/DDBJ whole genome shotgun (WGS) entry which is preliminary data.</text>
</comment>